<evidence type="ECO:0000256" key="4">
    <source>
        <dbReference type="ARBA" id="ARBA00022989"/>
    </source>
</evidence>
<evidence type="ECO:0000256" key="5">
    <source>
        <dbReference type="ARBA" id="ARBA00023136"/>
    </source>
</evidence>
<name>G9WWP9_9FIRM</name>
<evidence type="ECO:0000313" key="8">
    <source>
        <dbReference type="EMBL" id="EHL09452.1"/>
    </source>
</evidence>
<sequence length="790" mass="89841">MNGFLAALKKDMCLFFRKGGLFSLLFPLLLLPLFLFFFRGNSGGLQAFPVSVIDEDETLMSKTLIRQMEEVELFSEVHKISREDISEELEKGSVGVLRIPKDFFYTAYRFQGEPVELILNERRATESAILESVFTSIMKIMEKEQEMSLAVFHTAYGEKLSASEEEELYHRASERLLNSVLKRQLIFQNEEVGANVAFALVMRIASALLFLFLSFISLSMVSAVPEEEKKGIVSRFRQMGGRGFYLSKFLLLLLLALPVLALSLLFLYKAFALSPELLLFFALYYNLSLLSFYLFFWGLFSLVREERLAKNFSVCLIFLLLLFTGRLFSAGRLPFSLARFSPISINAVLLEGLRRGYSPVRLMPFVLPLGLFLLLGILLRFMHSFTEKRSSLEKERVPEKRGLLEKETVFPKRRGFEEDRIRGKQFLMHCLPFPLWRGYILLGRTVGVLLFLLFFLCLGRYAGDKTQEKIAFYLVNEDGGEWSRELLRDLDAEKSLEIRLIPEREKEEKLLYGDKEGVLTIRKGYTGDKEEKGKLLYESGSASLSEMGLREIVAAVVAGEKIERGANDYLSSLLGREIRADEQDLLTKNQKQYKRTSPLYTVRKQNGATREELFSPRREAVYAFLLYFFLFSLASVAGEGEEKRVGARLQSIAGASRRYLIGLFLVFLGISLCFFFALRLDFSFNALLSLLSYTLFLFGFSRFLSVRVLGEGAETGLSLNLGLFFCLSGGAFMDFSALSGWVKYLPYLSPVGLFLKGTEGDLVAPAILLAIGLCTCRSSYDRPMRSPFFL</sequence>
<evidence type="ECO:0000259" key="7">
    <source>
        <dbReference type="Pfam" id="PF12698"/>
    </source>
</evidence>
<dbReference type="EMBL" id="AFZD01000021">
    <property type="protein sequence ID" value="EHL09452.1"/>
    <property type="molecule type" value="Genomic_DNA"/>
</dbReference>
<keyword evidence="9" id="KW-1185">Reference proteome</keyword>
<feature type="transmembrane region" description="Helical" evidence="6">
    <location>
        <begin position="277"/>
        <end position="300"/>
    </location>
</feature>
<dbReference type="PATRIC" id="fig|796944.3.peg.2251"/>
<feature type="transmembrane region" description="Helical" evidence="6">
    <location>
        <begin position="312"/>
        <end position="329"/>
    </location>
</feature>
<evidence type="ECO:0000313" key="9">
    <source>
        <dbReference type="Proteomes" id="UP000003527"/>
    </source>
</evidence>
<feature type="transmembrane region" description="Helical" evidence="6">
    <location>
        <begin position="245"/>
        <end position="271"/>
    </location>
</feature>
<feature type="transmembrane region" description="Helical" evidence="6">
    <location>
        <begin position="196"/>
        <end position="224"/>
    </location>
</feature>
<gene>
    <name evidence="8" type="ORF">HMPREF9624_01493</name>
</gene>
<dbReference type="InterPro" id="IPR013525">
    <property type="entry name" value="ABC2_TM"/>
</dbReference>
<evidence type="ECO:0000256" key="2">
    <source>
        <dbReference type="ARBA" id="ARBA00022475"/>
    </source>
</evidence>
<evidence type="ECO:0000256" key="1">
    <source>
        <dbReference type="ARBA" id="ARBA00004651"/>
    </source>
</evidence>
<feature type="transmembrane region" description="Helical" evidence="6">
    <location>
        <begin position="441"/>
        <end position="462"/>
    </location>
</feature>
<evidence type="ECO:0000256" key="6">
    <source>
        <dbReference type="SAM" id="Phobius"/>
    </source>
</evidence>
<feature type="domain" description="ABC-2 type transporter transmembrane" evidence="7">
    <location>
        <begin position="19"/>
        <end position="379"/>
    </location>
</feature>
<dbReference type="Pfam" id="PF12698">
    <property type="entry name" value="ABC2_membrane_3"/>
    <property type="match status" value="2"/>
</dbReference>
<evidence type="ECO:0000256" key="3">
    <source>
        <dbReference type="ARBA" id="ARBA00022692"/>
    </source>
</evidence>
<dbReference type="PANTHER" id="PTHR30294:SF29">
    <property type="entry name" value="MULTIDRUG ABC TRANSPORTER PERMEASE YBHS-RELATED"/>
    <property type="match status" value="1"/>
</dbReference>
<feature type="transmembrane region" description="Helical" evidence="6">
    <location>
        <begin position="684"/>
        <end position="705"/>
    </location>
</feature>
<dbReference type="InterPro" id="IPR051449">
    <property type="entry name" value="ABC-2_transporter_component"/>
</dbReference>
<dbReference type="AlphaFoldDB" id="G9WWP9"/>
<accession>G9WWP9</accession>
<keyword evidence="5 6" id="KW-0472">Membrane</keyword>
<dbReference type="HOGENOM" id="CLU_355208_0_0_9"/>
<dbReference type="RefSeq" id="WP_009537254.1">
    <property type="nucleotide sequence ID" value="NZ_JH414505.1"/>
</dbReference>
<dbReference type="GO" id="GO:0005886">
    <property type="term" value="C:plasma membrane"/>
    <property type="evidence" value="ECO:0007669"/>
    <property type="project" value="UniProtKB-SubCell"/>
</dbReference>
<comment type="subcellular location">
    <subcellularLocation>
        <location evidence="1">Cell membrane</location>
        <topology evidence="1">Multi-pass membrane protein</topology>
    </subcellularLocation>
</comment>
<protein>
    <recommendedName>
        <fullName evidence="7">ABC-2 type transporter transmembrane domain-containing protein</fullName>
    </recommendedName>
</protein>
<dbReference type="Proteomes" id="UP000003527">
    <property type="component" value="Unassembled WGS sequence"/>
</dbReference>
<feature type="transmembrane region" description="Helical" evidence="6">
    <location>
        <begin position="659"/>
        <end position="678"/>
    </location>
</feature>
<feature type="transmembrane region" description="Helical" evidence="6">
    <location>
        <begin position="762"/>
        <end position="780"/>
    </location>
</feature>
<keyword evidence="4 6" id="KW-1133">Transmembrane helix</keyword>
<reference evidence="8 9" key="1">
    <citation type="submission" date="2011-08" db="EMBL/GenBank/DDBJ databases">
        <title>The Genome Sequence of Oribacterium sp. ACB7.</title>
        <authorList>
            <consortium name="The Broad Institute Genome Sequencing Platform"/>
            <person name="Earl A."/>
            <person name="Ward D."/>
            <person name="Feldgarden M."/>
            <person name="Gevers D."/>
            <person name="Sizova M."/>
            <person name="Hazen A."/>
            <person name="Epstein S."/>
            <person name="Young S.K."/>
            <person name="Zeng Q."/>
            <person name="Gargeya S."/>
            <person name="Fitzgerald M."/>
            <person name="Haas B."/>
            <person name="Abouelleil A."/>
            <person name="Alvarado L."/>
            <person name="Arachchi H.M."/>
            <person name="Berlin A."/>
            <person name="Brown A."/>
            <person name="Chapman S.B."/>
            <person name="Chen Z."/>
            <person name="Dunbar C."/>
            <person name="Freedman E."/>
            <person name="Gearin G."/>
            <person name="Gellesch M."/>
            <person name="Goldberg J."/>
            <person name="Griggs A."/>
            <person name="Gujja S."/>
            <person name="Heiman D."/>
            <person name="Howarth C."/>
            <person name="Larson L."/>
            <person name="Lui A."/>
            <person name="MacDonald P.J.P."/>
            <person name="Montmayeur A."/>
            <person name="Murphy C."/>
            <person name="Neiman D."/>
            <person name="Pearson M."/>
            <person name="Priest M."/>
            <person name="Roberts A."/>
            <person name="Saif S."/>
            <person name="Shea T."/>
            <person name="Shenoy N."/>
            <person name="Sisk P."/>
            <person name="Stolte C."/>
            <person name="Sykes S."/>
            <person name="Wortman J."/>
            <person name="Nusbaum C."/>
            <person name="Birren B."/>
        </authorList>
    </citation>
    <scope>NUCLEOTIDE SEQUENCE [LARGE SCALE GENOMIC DNA]</scope>
    <source>
        <strain evidence="8 9">ACB7</strain>
    </source>
</reference>
<feature type="transmembrane region" description="Helical" evidence="6">
    <location>
        <begin position="620"/>
        <end position="638"/>
    </location>
</feature>
<comment type="caution">
    <text evidence="8">The sequence shown here is derived from an EMBL/GenBank/DDBJ whole genome shotgun (WGS) entry which is preliminary data.</text>
</comment>
<organism evidence="8 9">
    <name type="scientific">Oribacterium asaccharolyticum ACB7</name>
    <dbReference type="NCBI Taxonomy" id="796944"/>
    <lineage>
        <taxon>Bacteria</taxon>
        <taxon>Bacillati</taxon>
        <taxon>Bacillota</taxon>
        <taxon>Clostridia</taxon>
        <taxon>Lachnospirales</taxon>
        <taxon>Lachnospiraceae</taxon>
        <taxon>Oribacterium</taxon>
    </lineage>
</organism>
<keyword evidence="3 6" id="KW-0812">Transmembrane</keyword>
<feature type="transmembrane region" description="Helical" evidence="6">
    <location>
        <begin position="717"/>
        <end position="742"/>
    </location>
</feature>
<proteinExistence type="predicted"/>
<dbReference type="GO" id="GO:0140359">
    <property type="term" value="F:ABC-type transporter activity"/>
    <property type="evidence" value="ECO:0007669"/>
    <property type="project" value="InterPro"/>
</dbReference>
<feature type="domain" description="ABC-2 type transporter transmembrane" evidence="7">
    <location>
        <begin position="448"/>
        <end position="761"/>
    </location>
</feature>
<feature type="transmembrane region" description="Helical" evidence="6">
    <location>
        <begin position="362"/>
        <end position="382"/>
    </location>
</feature>
<dbReference type="Gene3D" id="3.40.1710.10">
    <property type="entry name" value="abc type-2 transporter like domain"/>
    <property type="match status" value="1"/>
</dbReference>
<dbReference type="PANTHER" id="PTHR30294">
    <property type="entry name" value="MEMBRANE COMPONENT OF ABC TRANSPORTER YHHJ-RELATED"/>
    <property type="match status" value="1"/>
</dbReference>
<keyword evidence="2" id="KW-1003">Cell membrane</keyword>